<dbReference type="Proteomes" id="UP000014568">
    <property type="component" value="Unassembled WGS sequence"/>
</dbReference>
<evidence type="ECO:0000256" key="2">
    <source>
        <dbReference type="SAM" id="MobiDB-lite"/>
    </source>
</evidence>
<dbReference type="STRING" id="632955.GCA_000829675_00002"/>
<dbReference type="PANTHER" id="PTHR37423">
    <property type="entry name" value="SOLUBLE LYTIC MUREIN TRANSGLYCOSYLASE-RELATED"/>
    <property type="match status" value="1"/>
</dbReference>
<dbReference type="AlphaFoldDB" id="S3MT48"/>
<dbReference type="HOGENOM" id="CLU_1346528_0_0_6"/>
<name>S3MT48_9GAMM</name>
<evidence type="ECO:0000313" key="5">
    <source>
        <dbReference type="Proteomes" id="UP000014568"/>
    </source>
</evidence>
<dbReference type="InterPro" id="IPR008258">
    <property type="entry name" value="Transglycosylase_SLT_dom_1"/>
</dbReference>
<keyword evidence="5" id="KW-1185">Reference proteome</keyword>
<dbReference type="eggNOG" id="COG0741">
    <property type="taxonomic scope" value="Bacteria"/>
</dbReference>
<comment type="caution">
    <text evidence="4">The sequence shown here is derived from an EMBL/GenBank/DDBJ whole genome shotgun (WGS) entry which is preliminary data.</text>
</comment>
<accession>S3MT48</accession>
<dbReference type="SUPFAM" id="SSF53955">
    <property type="entry name" value="Lysozyme-like"/>
    <property type="match status" value="1"/>
</dbReference>
<dbReference type="InterPro" id="IPR023346">
    <property type="entry name" value="Lysozyme-like_dom_sf"/>
</dbReference>
<protein>
    <recommendedName>
        <fullName evidence="3">Transglycosylase SLT domain-containing protein</fullName>
    </recommendedName>
</protein>
<dbReference type="Pfam" id="PF01464">
    <property type="entry name" value="SLT"/>
    <property type="match status" value="1"/>
</dbReference>
<evidence type="ECO:0000313" key="4">
    <source>
        <dbReference type="EMBL" id="EPF70772.1"/>
    </source>
</evidence>
<evidence type="ECO:0000259" key="3">
    <source>
        <dbReference type="Pfam" id="PF01464"/>
    </source>
</evidence>
<reference evidence="4 5" key="1">
    <citation type="submission" date="2013-06" db="EMBL/GenBank/DDBJ databases">
        <title>The Genome Sequence of Acinetobacter rudis CIP 110305.</title>
        <authorList>
            <consortium name="The Broad Institute Genome Sequencing Platform"/>
            <consortium name="The Broad Institute Genome Sequencing Center for Infectious Disease"/>
            <person name="Cerqueira G."/>
            <person name="Feldgarden M."/>
            <person name="Courvalin P."/>
            <person name="Perichon B."/>
            <person name="Grillot-Courvalin C."/>
            <person name="Clermont D."/>
            <person name="Rocha E."/>
            <person name="Yoon E.-J."/>
            <person name="Nemec A."/>
            <person name="Young S.K."/>
            <person name="Zeng Q."/>
            <person name="Gargeya S."/>
            <person name="Fitzgerald M."/>
            <person name="Abouelleil A."/>
            <person name="Alvarado L."/>
            <person name="Berlin A.M."/>
            <person name="Chapman S.B."/>
            <person name="Dewar J."/>
            <person name="Goldberg J."/>
            <person name="Griggs A."/>
            <person name="Gujja S."/>
            <person name="Hansen M."/>
            <person name="Howarth C."/>
            <person name="Imamovic A."/>
            <person name="Larimer J."/>
            <person name="McCowan C."/>
            <person name="Murphy C."/>
            <person name="Pearson M."/>
            <person name="Priest M."/>
            <person name="Roberts A."/>
            <person name="Saif S."/>
            <person name="Shea T."/>
            <person name="Sykes S."/>
            <person name="Wortman J."/>
            <person name="Nusbaum C."/>
            <person name="Birren B."/>
        </authorList>
    </citation>
    <scope>NUCLEOTIDE SEQUENCE [LARGE SCALE GENOMIC DNA]</scope>
    <source>
        <strain evidence="4 5">CIP 110305</strain>
    </source>
</reference>
<evidence type="ECO:0000256" key="1">
    <source>
        <dbReference type="ARBA" id="ARBA00007734"/>
    </source>
</evidence>
<gene>
    <name evidence="4" type="ORF">F945_03016</name>
</gene>
<organism evidence="4 5">
    <name type="scientific">Acinetobacter rudis CIP 110305</name>
    <dbReference type="NCBI Taxonomy" id="421052"/>
    <lineage>
        <taxon>Bacteria</taxon>
        <taxon>Pseudomonadati</taxon>
        <taxon>Pseudomonadota</taxon>
        <taxon>Gammaproteobacteria</taxon>
        <taxon>Moraxellales</taxon>
        <taxon>Moraxellaceae</taxon>
        <taxon>Acinetobacter</taxon>
    </lineage>
</organism>
<dbReference type="PANTHER" id="PTHR37423:SF2">
    <property type="entry name" value="MEMBRANE-BOUND LYTIC MUREIN TRANSGLYCOSYLASE C"/>
    <property type="match status" value="1"/>
</dbReference>
<proteinExistence type="inferred from homology"/>
<feature type="region of interest" description="Disordered" evidence="2">
    <location>
        <begin position="23"/>
        <end position="49"/>
    </location>
</feature>
<dbReference type="Gene3D" id="1.10.530.10">
    <property type="match status" value="1"/>
</dbReference>
<sequence>MKNNLLLMVTCTALSACTLLPQQKNSSQNHTSNNSNPPARSPPLAQKNDPARSLLNSAQQLAQGLQRAFNISNRTADRLAPIIIQQARQYKVSPFLLAALIMQESSYRSNVKSSAGAIGLTQVIPKYWQSQCKGSLWQESHNIQCGSYILSIYNKQAGHWFKALAYYNVGPSAYNSSQKMQQLGKKYAKSVTQHHQALLISLNLLKDPHL</sequence>
<feature type="domain" description="Transglycosylase SLT" evidence="3">
    <location>
        <begin position="83"/>
        <end position="183"/>
    </location>
</feature>
<dbReference type="PROSITE" id="PS51257">
    <property type="entry name" value="PROKAR_LIPOPROTEIN"/>
    <property type="match status" value="1"/>
</dbReference>
<comment type="similarity">
    <text evidence="1">Belongs to the transglycosylase Slt family.</text>
</comment>
<dbReference type="PATRIC" id="fig|421052.3.peg.2948"/>
<dbReference type="EMBL" id="ATGI01000036">
    <property type="protein sequence ID" value="EPF70772.1"/>
    <property type="molecule type" value="Genomic_DNA"/>
</dbReference>
<feature type="compositionally biased region" description="Low complexity" evidence="2">
    <location>
        <begin position="23"/>
        <end position="38"/>
    </location>
</feature>